<dbReference type="GeneID" id="25916993"/>
<feature type="region of interest" description="Disordered" evidence="1">
    <location>
        <begin position="48"/>
        <end position="84"/>
    </location>
</feature>
<dbReference type="RefSeq" id="XP_014144881.1">
    <property type="nucleotide sequence ID" value="XM_014289406.1"/>
</dbReference>
<sequence>DQPSVASDDTTTATDQLLVAPSTTIVAVKDSNTELTLSSTSARIVQTSFTEQAEDLPVDTAAHPSQSNGRQDNTTHDTSNHNVNYNSTTNIVVEYNDKVHKKVSALCDNKNPLRLLEYLGDSMWVRPPDPTLALRGPNKRLVPNAYYQPDIFVLALY</sequence>
<dbReference type="EMBL" id="KQ249793">
    <property type="protein sequence ID" value="KNC70979.1"/>
    <property type="molecule type" value="Genomic_DNA"/>
</dbReference>
<evidence type="ECO:0000256" key="1">
    <source>
        <dbReference type="SAM" id="MobiDB-lite"/>
    </source>
</evidence>
<feature type="compositionally biased region" description="Polar residues" evidence="1">
    <location>
        <begin position="63"/>
        <end position="72"/>
    </location>
</feature>
<gene>
    <name evidence="2" type="ORF">SARC_16489</name>
</gene>
<dbReference type="AlphaFoldDB" id="A0A0L0F2Y3"/>
<accession>A0A0L0F2Y3</accession>
<reference evidence="2 3" key="1">
    <citation type="submission" date="2011-02" db="EMBL/GenBank/DDBJ databases">
        <title>The Genome Sequence of Sphaeroforma arctica JP610.</title>
        <authorList>
            <consortium name="The Broad Institute Genome Sequencing Platform"/>
            <person name="Russ C."/>
            <person name="Cuomo C."/>
            <person name="Young S.K."/>
            <person name="Zeng Q."/>
            <person name="Gargeya S."/>
            <person name="Alvarado L."/>
            <person name="Berlin A."/>
            <person name="Chapman S.B."/>
            <person name="Chen Z."/>
            <person name="Freedman E."/>
            <person name="Gellesch M."/>
            <person name="Goldberg J."/>
            <person name="Griggs A."/>
            <person name="Gujja S."/>
            <person name="Heilman E."/>
            <person name="Heiman D."/>
            <person name="Howarth C."/>
            <person name="Mehta T."/>
            <person name="Neiman D."/>
            <person name="Pearson M."/>
            <person name="Roberts A."/>
            <person name="Saif S."/>
            <person name="Shea T."/>
            <person name="Shenoy N."/>
            <person name="Sisk P."/>
            <person name="Stolte C."/>
            <person name="Sykes S."/>
            <person name="White J."/>
            <person name="Yandava C."/>
            <person name="Burger G."/>
            <person name="Gray M.W."/>
            <person name="Holland P.W.H."/>
            <person name="King N."/>
            <person name="Lang F.B.F."/>
            <person name="Roger A.J."/>
            <person name="Ruiz-Trillo I."/>
            <person name="Haas B."/>
            <person name="Nusbaum C."/>
            <person name="Birren B."/>
        </authorList>
    </citation>
    <scope>NUCLEOTIDE SEQUENCE [LARGE SCALE GENOMIC DNA]</scope>
    <source>
        <strain evidence="2 3">JP610</strain>
    </source>
</reference>
<dbReference type="Proteomes" id="UP000054560">
    <property type="component" value="Unassembled WGS sequence"/>
</dbReference>
<keyword evidence="3" id="KW-1185">Reference proteome</keyword>
<evidence type="ECO:0000313" key="2">
    <source>
        <dbReference type="EMBL" id="KNC70979.1"/>
    </source>
</evidence>
<evidence type="ECO:0000313" key="3">
    <source>
        <dbReference type="Proteomes" id="UP000054560"/>
    </source>
</evidence>
<name>A0A0L0F2Y3_9EUKA</name>
<protein>
    <submittedName>
        <fullName evidence="2">Uncharacterized protein</fullName>
    </submittedName>
</protein>
<feature type="non-terminal residue" evidence="2">
    <location>
        <position position="1"/>
    </location>
</feature>
<proteinExistence type="predicted"/>
<organism evidence="2 3">
    <name type="scientific">Sphaeroforma arctica JP610</name>
    <dbReference type="NCBI Taxonomy" id="667725"/>
    <lineage>
        <taxon>Eukaryota</taxon>
        <taxon>Ichthyosporea</taxon>
        <taxon>Ichthyophonida</taxon>
        <taxon>Sphaeroforma</taxon>
    </lineage>
</organism>